<dbReference type="GO" id="GO:0006351">
    <property type="term" value="P:DNA-templated transcription"/>
    <property type="evidence" value="ECO:0007669"/>
    <property type="project" value="TreeGrafter"/>
</dbReference>
<dbReference type="InterPro" id="IPR000847">
    <property type="entry name" value="LysR_HTH_N"/>
</dbReference>
<evidence type="ECO:0000256" key="3">
    <source>
        <dbReference type="ARBA" id="ARBA00023125"/>
    </source>
</evidence>
<protein>
    <submittedName>
        <fullName evidence="6">Transcriptional regulator LysR</fullName>
    </submittedName>
</protein>
<feature type="domain" description="HTH lysR-type" evidence="5">
    <location>
        <begin position="5"/>
        <end position="62"/>
    </location>
</feature>
<keyword evidence="2" id="KW-0805">Transcription regulation</keyword>
<dbReference type="STRING" id="1120923.SAMN02746095_00081"/>
<keyword evidence="7" id="KW-1185">Reference proteome</keyword>
<dbReference type="Gene3D" id="3.40.190.290">
    <property type="match status" value="1"/>
</dbReference>
<dbReference type="InterPro" id="IPR036390">
    <property type="entry name" value="WH_DNA-bd_sf"/>
</dbReference>
<dbReference type="Gene3D" id="1.10.10.10">
    <property type="entry name" value="Winged helix-like DNA-binding domain superfamily/Winged helix DNA-binding domain"/>
    <property type="match status" value="1"/>
</dbReference>
<dbReference type="AlphaFoldDB" id="A0A0D6PJK9"/>
<evidence type="ECO:0000259" key="5">
    <source>
        <dbReference type="PROSITE" id="PS50931"/>
    </source>
</evidence>
<dbReference type="PANTHER" id="PTHR30537:SF3">
    <property type="entry name" value="TRANSCRIPTIONAL REGULATORY PROTEIN"/>
    <property type="match status" value="1"/>
</dbReference>
<reference evidence="6 7" key="1">
    <citation type="submission" date="2012-11" db="EMBL/GenBank/DDBJ databases">
        <title>Whole genome sequence of Acidocella aminolytica 101 = DSM 11237.</title>
        <authorList>
            <person name="Azuma Y."/>
            <person name="Higashiura N."/>
            <person name="Hirakawa H."/>
            <person name="Matsushita K."/>
        </authorList>
    </citation>
    <scope>NUCLEOTIDE SEQUENCE [LARGE SCALE GENOMIC DNA]</scope>
    <source>
        <strain evidence="7">101 / DSM 11237</strain>
    </source>
</reference>
<proteinExistence type="inferred from homology"/>
<dbReference type="InterPro" id="IPR036388">
    <property type="entry name" value="WH-like_DNA-bd_sf"/>
</dbReference>
<dbReference type="SUPFAM" id="SSF53850">
    <property type="entry name" value="Periplasmic binding protein-like II"/>
    <property type="match status" value="1"/>
</dbReference>
<comment type="caution">
    <text evidence="6">The sequence shown here is derived from an EMBL/GenBank/DDBJ whole genome shotgun (WGS) entry which is preliminary data.</text>
</comment>
<dbReference type="PANTHER" id="PTHR30537">
    <property type="entry name" value="HTH-TYPE TRANSCRIPTIONAL REGULATOR"/>
    <property type="match status" value="1"/>
</dbReference>
<dbReference type="GO" id="GO:0003700">
    <property type="term" value="F:DNA-binding transcription factor activity"/>
    <property type="evidence" value="ECO:0007669"/>
    <property type="project" value="InterPro"/>
</dbReference>
<dbReference type="EMBL" id="BANC01000121">
    <property type="protein sequence ID" value="GAN81852.1"/>
    <property type="molecule type" value="Genomic_DNA"/>
</dbReference>
<keyword evidence="4" id="KW-0804">Transcription</keyword>
<gene>
    <name evidence="6" type="ORF">Aam_123_018</name>
</gene>
<organism evidence="6 7">
    <name type="scientific">Acidocella aminolytica 101 = DSM 11237</name>
    <dbReference type="NCBI Taxonomy" id="1120923"/>
    <lineage>
        <taxon>Bacteria</taxon>
        <taxon>Pseudomonadati</taxon>
        <taxon>Pseudomonadota</taxon>
        <taxon>Alphaproteobacteria</taxon>
        <taxon>Acetobacterales</taxon>
        <taxon>Acidocellaceae</taxon>
        <taxon>Acidocella</taxon>
    </lineage>
</organism>
<dbReference type="PROSITE" id="PS50931">
    <property type="entry name" value="HTH_LYSR"/>
    <property type="match status" value="1"/>
</dbReference>
<accession>A0A0D6PJK9</accession>
<dbReference type="SUPFAM" id="SSF46785">
    <property type="entry name" value="Winged helix' DNA-binding domain"/>
    <property type="match status" value="1"/>
</dbReference>
<dbReference type="InterPro" id="IPR058163">
    <property type="entry name" value="LysR-type_TF_proteobact-type"/>
</dbReference>
<evidence type="ECO:0000256" key="2">
    <source>
        <dbReference type="ARBA" id="ARBA00023015"/>
    </source>
</evidence>
<dbReference type="Proteomes" id="UP000032668">
    <property type="component" value="Unassembled WGS sequence"/>
</dbReference>
<evidence type="ECO:0000313" key="7">
    <source>
        <dbReference type="Proteomes" id="UP000032668"/>
    </source>
</evidence>
<keyword evidence="3" id="KW-0238">DNA-binding</keyword>
<dbReference type="Pfam" id="PF03466">
    <property type="entry name" value="LysR_substrate"/>
    <property type="match status" value="1"/>
</dbReference>
<dbReference type="GO" id="GO:0043565">
    <property type="term" value="F:sequence-specific DNA binding"/>
    <property type="evidence" value="ECO:0007669"/>
    <property type="project" value="TreeGrafter"/>
</dbReference>
<evidence type="ECO:0000256" key="4">
    <source>
        <dbReference type="ARBA" id="ARBA00023163"/>
    </source>
</evidence>
<evidence type="ECO:0000313" key="6">
    <source>
        <dbReference type="EMBL" id="GAN81852.1"/>
    </source>
</evidence>
<comment type="similarity">
    <text evidence="1">Belongs to the LysR transcriptional regulatory family.</text>
</comment>
<dbReference type="Pfam" id="PF00126">
    <property type="entry name" value="HTH_1"/>
    <property type="match status" value="1"/>
</dbReference>
<sequence length="300" mass="32113">MGVGVDWDDLRSFLAIAREGTLSAAARRLGVQQSTMGRRLAALEAKAGVRLLERTPHGFRLTSAGEAARTEVERMEDAAQAAERAVSGRDARLEGIVRLTTVSDFASGILMQALADLAQRYPGILVELITDDRTLSLAAREADLAIRLARPKGQLLLGRRIGEVSFGIYASAAYLAERDAQALPGGDGVGHRLILTRDENGSYPEIDALAAMAPRAEVALRTDSRASQLAAALAGLGVVVLGHHVAVDTDLVRLDAPPLPAREIWLVQHEDTRNVPRIRAVAEALANRMRAAAPLFLGQE</sequence>
<evidence type="ECO:0000256" key="1">
    <source>
        <dbReference type="ARBA" id="ARBA00009437"/>
    </source>
</evidence>
<name>A0A0D6PJK9_9PROT</name>
<dbReference type="InterPro" id="IPR005119">
    <property type="entry name" value="LysR_subst-bd"/>
</dbReference>